<dbReference type="RefSeq" id="WP_204425127.1">
    <property type="nucleotide sequence ID" value="NZ_CP070228.1"/>
</dbReference>
<evidence type="ECO:0000313" key="4">
    <source>
        <dbReference type="EMBL" id="QRV02604.1"/>
    </source>
</evidence>
<evidence type="ECO:0000256" key="1">
    <source>
        <dbReference type="ARBA" id="ARBA00023125"/>
    </source>
</evidence>
<evidence type="ECO:0000256" key="2">
    <source>
        <dbReference type="PROSITE-ProRule" id="PRU00252"/>
    </source>
</evidence>
<evidence type="ECO:0000256" key="3">
    <source>
        <dbReference type="SAM" id="MobiDB-lite"/>
    </source>
</evidence>
<dbReference type="EMBL" id="CP070228">
    <property type="protein sequence ID" value="QRV02604.1"/>
    <property type="molecule type" value="Genomic_DNA"/>
</dbReference>
<evidence type="ECO:0000313" key="5">
    <source>
        <dbReference type="Proteomes" id="UP000602653"/>
    </source>
</evidence>
<dbReference type="CDD" id="cd04496">
    <property type="entry name" value="SSB_OBF"/>
    <property type="match status" value="1"/>
</dbReference>
<protein>
    <submittedName>
        <fullName evidence="4">Single-stranded DNA-binding protein</fullName>
    </submittedName>
</protein>
<keyword evidence="1 2" id="KW-0238">DNA-binding</keyword>
<accession>A0ABX7IJ98</accession>
<dbReference type="Gene3D" id="2.40.50.140">
    <property type="entry name" value="Nucleic acid-binding proteins"/>
    <property type="match status" value="1"/>
</dbReference>
<proteinExistence type="predicted"/>
<dbReference type="SUPFAM" id="SSF50249">
    <property type="entry name" value="Nucleic acid-binding proteins"/>
    <property type="match status" value="1"/>
</dbReference>
<dbReference type="InterPro" id="IPR000424">
    <property type="entry name" value="Primosome_PriB/ssb"/>
</dbReference>
<dbReference type="GO" id="GO:0003677">
    <property type="term" value="F:DNA binding"/>
    <property type="evidence" value="ECO:0007669"/>
    <property type="project" value="UniProtKB-KW"/>
</dbReference>
<gene>
    <name evidence="4" type="ORF">JTE88_02330</name>
</gene>
<name>A0ABX7IJ98_9ACTO</name>
<reference evidence="4 5" key="1">
    <citation type="submission" date="2021-02" db="EMBL/GenBank/DDBJ databases">
        <title>Complete Genome Sequence of Arcanobacterium phocisimile strain DSM 26142T from a harbour seal.</title>
        <authorList>
            <person name="Borowiak M."/>
            <person name="Alssahen M."/>
            <person name="Malorny B."/>
            <person name="Laemmler C."/>
            <person name="Siebert U."/>
            <person name="Ploetz M."/>
            <person name="Abdulmawjood A."/>
        </authorList>
    </citation>
    <scope>NUCLEOTIDE SEQUENCE [LARGE SCALE GENOMIC DNA]</scope>
    <source>
        <strain evidence="4 5">DSM 26142</strain>
    </source>
</reference>
<feature type="region of interest" description="Disordered" evidence="3">
    <location>
        <begin position="135"/>
        <end position="169"/>
    </location>
</feature>
<keyword evidence="5" id="KW-1185">Reference proteome</keyword>
<dbReference type="PROSITE" id="PS50935">
    <property type="entry name" value="SSB"/>
    <property type="match status" value="1"/>
</dbReference>
<dbReference type="Pfam" id="PF00436">
    <property type="entry name" value="SSB"/>
    <property type="match status" value="1"/>
</dbReference>
<dbReference type="InterPro" id="IPR012340">
    <property type="entry name" value="NA-bd_OB-fold"/>
</dbReference>
<sequence length="177" mass="19187">MANETNVTIRGYVGAAPMVFTNTADQETGEVTETKTTVIRVGVTSRYYSRVDQEFKDGPTAWYSVRTYGALAVNVAHSVFKGSPVLVRGRLMVRQYEDKDGVVRSENTVIADSCAIELSTGQAIFHKTSGVPLQSIPGEPRLSTGPVSDEIDDQFTTSEEGNRSDTDTAGVLQKVMS</sequence>
<dbReference type="Proteomes" id="UP000602653">
    <property type="component" value="Chromosome"/>
</dbReference>
<organism evidence="4 5">
    <name type="scientific">Arcanobacterium phocisimile</name>
    <dbReference type="NCBI Taxonomy" id="1302235"/>
    <lineage>
        <taxon>Bacteria</taxon>
        <taxon>Bacillati</taxon>
        <taxon>Actinomycetota</taxon>
        <taxon>Actinomycetes</taxon>
        <taxon>Actinomycetales</taxon>
        <taxon>Actinomycetaceae</taxon>
        <taxon>Arcanobacterium</taxon>
    </lineage>
</organism>